<keyword evidence="2" id="KW-0812">Transmembrane</keyword>
<dbReference type="Proteomes" id="UP000186104">
    <property type="component" value="Chromosome"/>
</dbReference>
<keyword evidence="2" id="KW-1133">Transmembrane helix</keyword>
<accession>A0A173LNV2</accession>
<dbReference type="EMBL" id="CP015961">
    <property type="protein sequence ID" value="ANI92927.1"/>
    <property type="molecule type" value="Genomic_DNA"/>
</dbReference>
<reference evidence="4 5" key="1">
    <citation type="submission" date="2016-06" db="EMBL/GenBank/DDBJ databases">
        <title>Complete genome sequence of a saline-alkali tolerant type strain Dietzia timorensis ID05-A0528T.</title>
        <authorList>
            <person name="Wu X."/>
        </authorList>
    </citation>
    <scope>NUCLEOTIDE SEQUENCE [LARGE SCALE GENOMIC DNA]</scope>
    <source>
        <strain evidence="4 5">ID05-A0528</strain>
    </source>
</reference>
<dbReference type="STRING" id="499555.BJL86_2160"/>
<dbReference type="InterPro" id="IPR003675">
    <property type="entry name" value="Rce1/LyrA-like_dom"/>
</dbReference>
<evidence type="ECO:0000256" key="1">
    <source>
        <dbReference type="SAM" id="MobiDB-lite"/>
    </source>
</evidence>
<feature type="transmembrane region" description="Helical" evidence="2">
    <location>
        <begin position="71"/>
        <end position="96"/>
    </location>
</feature>
<evidence type="ECO:0000259" key="3">
    <source>
        <dbReference type="Pfam" id="PF02517"/>
    </source>
</evidence>
<keyword evidence="2" id="KW-0472">Membrane</keyword>
<feature type="domain" description="CAAX prenyl protease 2/Lysostaphin resistance protein A-like" evidence="3">
    <location>
        <begin position="162"/>
        <end position="254"/>
    </location>
</feature>
<protein>
    <recommendedName>
        <fullName evidence="3">CAAX prenyl protease 2/Lysostaphin resistance protein A-like domain-containing protein</fullName>
    </recommendedName>
</protein>
<dbReference type="Pfam" id="PF02517">
    <property type="entry name" value="Rce1-like"/>
    <property type="match status" value="1"/>
</dbReference>
<evidence type="ECO:0000313" key="5">
    <source>
        <dbReference type="Proteomes" id="UP000186104"/>
    </source>
</evidence>
<feature type="transmembrane region" description="Helical" evidence="2">
    <location>
        <begin position="117"/>
        <end position="141"/>
    </location>
</feature>
<feature type="transmembrane region" description="Helical" evidence="2">
    <location>
        <begin position="153"/>
        <end position="171"/>
    </location>
</feature>
<feature type="region of interest" description="Disordered" evidence="1">
    <location>
        <begin position="1"/>
        <end position="20"/>
    </location>
</feature>
<evidence type="ECO:0000313" key="4">
    <source>
        <dbReference type="EMBL" id="ANI92927.1"/>
    </source>
</evidence>
<feature type="transmembrane region" description="Helical" evidence="2">
    <location>
        <begin position="27"/>
        <end position="51"/>
    </location>
</feature>
<dbReference type="KEGG" id="dtm:BJL86_2160"/>
<gene>
    <name evidence="4" type="ORF">BJL86_2160</name>
</gene>
<organism evidence="4 5">
    <name type="scientific">Dietzia timorensis</name>
    <dbReference type="NCBI Taxonomy" id="499555"/>
    <lineage>
        <taxon>Bacteria</taxon>
        <taxon>Bacillati</taxon>
        <taxon>Actinomycetota</taxon>
        <taxon>Actinomycetes</taxon>
        <taxon>Mycobacteriales</taxon>
        <taxon>Dietziaceae</taxon>
        <taxon>Dietzia</taxon>
    </lineage>
</organism>
<dbReference type="GO" id="GO:0080120">
    <property type="term" value="P:CAAX-box protein maturation"/>
    <property type="evidence" value="ECO:0007669"/>
    <property type="project" value="UniProtKB-ARBA"/>
</dbReference>
<feature type="transmembrane region" description="Helical" evidence="2">
    <location>
        <begin position="248"/>
        <end position="266"/>
    </location>
</feature>
<sequence length="308" mass="31978">MTTTAHAPHSQSREDSRSNPRAFRPTLWGVAGRCVLAAAGMMACAMSPALLEFVPGFTDWMTSLESQPLGPTLFFASLATLTVPLLSAGVLLSIVVRFSRLSWRDILGHRTSGFSAGALLATTAAAAVLTAAVIGILSAAGVDADRAADPGTAGVPLAAVVAIGLARAFLLQGIQEELWFRGVAFLGHKSRPWLVLGATTVAFTALHLTSTGGQQSTAETLLYLVLPLGMGFWAGVERLCTGSVWPAIGVHGGMHTGTIITALAGWPMGPGAWVGVGSAFVLAGLVRLMTTRIGGQRKARRPLPIQFG</sequence>
<dbReference type="AlphaFoldDB" id="A0A173LNV2"/>
<feature type="transmembrane region" description="Helical" evidence="2">
    <location>
        <begin position="272"/>
        <end position="290"/>
    </location>
</feature>
<feature type="transmembrane region" description="Helical" evidence="2">
    <location>
        <begin position="220"/>
        <end position="236"/>
    </location>
</feature>
<dbReference type="GO" id="GO:0004175">
    <property type="term" value="F:endopeptidase activity"/>
    <property type="evidence" value="ECO:0007669"/>
    <property type="project" value="UniProtKB-ARBA"/>
</dbReference>
<evidence type="ECO:0000256" key="2">
    <source>
        <dbReference type="SAM" id="Phobius"/>
    </source>
</evidence>
<feature type="transmembrane region" description="Helical" evidence="2">
    <location>
        <begin position="192"/>
        <end position="208"/>
    </location>
</feature>
<dbReference type="RefSeq" id="WP_197487632.1">
    <property type="nucleotide sequence ID" value="NZ_CP015961.1"/>
</dbReference>
<name>A0A173LNV2_9ACTN</name>
<proteinExistence type="predicted"/>
<keyword evidence="5" id="KW-1185">Reference proteome</keyword>